<dbReference type="AlphaFoldDB" id="A0A1M5R9V1"/>
<gene>
    <name evidence="2" type="ORF">SAMN02744040_01298</name>
</gene>
<accession>A0A1M5R9V1</accession>
<dbReference type="OrthoDB" id="1806555at2"/>
<dbReference type="InterPro" id="IPR027954">
    <property type="entry name" value="Transcobalamin-like_C"/>
</dbReference>
<name>A0A1M5R9V1_9FIRM</name>
<feature type="domain" description="Transcobalamin-like C-terminal" evidence="1">
    <location>
        <begin position="54"/>
        <end position="126"/>
    </location>
</feature>
<sequence length="311" mass="35261">MRKLSVFFICIILMFSLIGCKDESVSSNQKVNLIVSKHFGNEEVYNQELDFKNDSSIMEIMEENLDIETAYGGGFVSSINGIKSGFTGSKNKKKLDWFYYVNGNLAQIGADDYYLNPGDIIIWDYHNWDNEMYISSIIGAYPANFTKGYEGNVLKGEIRYSKEFKEDSEKLSEFLRERGLNNIEEKVLDEKDIENEEINTVVIGKWDEISKLSYINDVYNSKNNGLFFKIGDKVKALNYNKEISKEYEKGAVIAAIPKGYGTGSNLWIITGNDEQSIKDAVAVLYKTPEKIKGMFSAVLSGNKVINIPMKN</sequence>
<dbReference type="EMBL" id="FQXH01000011">
    <property type="protein sequence ID" value="SHH23137.1"/>
    <property type="molecule type" value="Genomic_DNA"/>
</dbReference>
<dbReference type="RefSeq" id="WP_072724824.1">
    <property type="nucleotide sequence ID" value="NZ_FQXH01000011.1"/>
</dbReference>
<dbReference type="PROSITE" id="PS51257">
    <property type="entry name" value="PROKAR_LIPOPROTEIN"/>
    <property type="match status" value="1"/>
</dbReference>
<protein>
    <recommendedName>
        <fullName evidence="1">Transcobalamin-like C-terminal domain-containing protein</fullName>
    </recommendedName>
</protein>
<keyword evidence="3" id="KW-1185">Reference proteome</keyword>
<dbReference type="Gene3D" id="2.170.130.30">
    <property type="match status" value="1"/>
</dbReference>
<dbReference type="STRING" id="1123350.SAMN02744040_01298"/>
<evidence type="ECO:0000313" key="3">
    <source>
        <dbReference type="Proteomes" id="UP000242520"/>
    </source>
</evidence>
<dbReference type="Pfam" id="PF14478">
    <property type="entry name" value="DUF4430"/>
    <property type="match status" value="1"/>
</dbReference>
<organism evidence="2 3">
    <name type="scientific">Tepidibacter thalassicus DSM 15285</name>
    <dbReference type="NCBI Taxonomy" id="1123350"/>
    <lineage>
        <taxon>Bacteria</taxon>
        <taxon>Bacillati</taxon>
        <taxon>Bacillota</taxon>
        <taxon>Clostridia</taxon>
        <taxon>Peptostreptococcales</taxon>
        <taxon>Peptostreptococcaceae</taxon>
        <taxon>Tepidibacter</taxon>
    </lineage>
</organism>
<evidence type="ECO:0000259" key="1">
    <source>
        <dbReference type="Pfam" id="PF14478"/>
    </source>
</evidence>
<dbReference type="Proteomes" id="UP000242520">
    <property type="component" value="Unassembled WGS sequence"/>
</dbReference>
<proteinExistence type="predicted"/>
<evidence type="ECO:0000313" key="2">
    <source>
        <dbReference type="EMBL" id="SHH23137.1"/>
    </source>
</evidence>
<reference evidence="3" key="1">
    <citation type="submission" date="2016-11" db="EMBL/GenBank/DDBJ databases">
        <authorList>
            <person name="Varghese N."/>
            <person name="Submissions S."/>
        </authorList>
    </citation>
    <scope>NUCLEOTIDE SEQUENCE [LARGE SCALE GENOMIC DNA]</scope>
    <source>
        <strain evidence="3">DSM 15285</strain>
    </source>
</reference>